<keyword evidence="3" id="KW-0731">Sigma factor</keyword>
<accession>A0A845DA69</accession>
<evidence type="ECO:0000259" key="5">
    <source>
        <dbReference type="Pfam" id="PF04542"/>
    </source>
</evidence>
<evidence type="ECO:0000313" key="7">
    <source>
        <dbReference type="EMBL" id="MYE38295.1"/>
    </source>
</evidence>
<dbReference type="Proteomes" id="UP000449092">
    <property type="component" value="Unassembled WGS sequence"/>
</dbReference>
<reference evidence="7 8" key="1">
    <citation type="submission" date="2019-09" db="EMBL/GenBank/DDBJ databases">
        <title>Characterisation of the sponge microbiome using genome-centric metagenomics.</title>
        <authorList>
            <person name="Engelberts J.P."/>
            <person name="Robbins S.J."/>
            <person name="De Goeij J.M."/>
            <person name="Aranda M."/>
            <person name="Bell S.C."/>
            <person name="Webster N.S."/>
        </authorList>
    </citation>
    <scope>NUCLEOTIDE SEQUENCE [LARGE SCALE GENOMIC DNA]</scope>
    <source>
        <strain evidence="7">SB0662_bin_43</strain>
    </source>
</reference>
<name>A0A845DA69_9BACT</name>
<dbReference type="Pfam" id="PF08281">
    <property type="entry name" value="Sigma70_r4_2"/>
    <property type="match status" value="1"/>
</dbReference>
<dbReference type="CDD" id="cd06171">
    <property type="entry name" value="Sigma70_r4"/>
    <property type="match status" value="1"/>
</dbReference>
<evidence type="ECO:0000256" key="1">
    <source>
        <dbReference type="ARBA" id="ARBA00010641"/>
    </source>
</evidence>
<dbReference type="EMBL" id="VXOY01000018">
    <property type="protein sequence ID" value="MYE38295.1"/>
    <property type="molecule type" value="Genomic_DNA"/>
</dbReference>
<dbReference type="InterPro" id="IPR013324">
    <property type="entry name" value="RNA_pol_sigma_r3/r4-like"/>
</dbReference>
<comment type="similarity">
    <text evidence="1">Belongs to the sigma-70 factor family. ECF subfamily.</text>
</comment>
<feature type="domain" description="RNA polymerase sigma-70 region 2" evidence="5">
    <location>
        <begin position="11"/>
        <end position="79"/>
    </location>
</feature>
<dbReference type="GO" id="GO:0016987">
    <property type="term" value="F:sigma factor activity"/>
    <property type="evidence" value="ECO:0007669"/>
    <property type="project" value="UniProtKB-KW"/>
</dbReference>
<dbReference type="PANTHER" id="PTHR43133:SF57">
    <property type="entry name" value="RNA POLYMERASE SIGMA-70 FACTOR"/>
    <property type="match status" value="1"/>
</dbReference>
<dbReference type="GO" id="GO:0003677">
    <property type="term" value="F:DNA binding"/>
    <property type="evidence" value="ECO:0007669"/>
    <property type="project" value="InterPro"/>
</dbReference>
<organism evidence="7 8">
    <name type="scientific">Candidatus Spechtbacteria bacterium SB0662_bin_43</name>
    <dbReference type="NCBI Taxonomy" id="2604897"/>
    <lineage>
        <taxon>Bacteria</taxon>
        <taxon>Candidatus Spechtiibacteriota</taxon>
    </lineage>
</organism>
<dbReference type="AlphaFoldDB" id="A0A845DA69"/>
<dbReference type="SUPFAM" id="SSF88659">
    <property type="entry name" value="Sigma3 and sigma4 domains of RNA polymerase sigma factors"/>
    <property type="match status" value="1"/>
</dbReference>
<keyword evidence="4" id="KW-0804">Transcription</keyword>
<dbReference type="Gene3D" id="1.10.1740.10">
    <property type="match status" value="1"/>
</dbReference>
<evidence type="ECO:0000259" key="6">
    <source>
        <dbReference type="Pfam" id="PF08281"/>
    </source>
</evidence>
<feature type="domain" description="RNA polymerase sigma factor 70 region 4 type 2" evidence="6">
    <location>
        <begin position="114"/>
        <end position="164"/>
    </location>
</feature>
<dbReference type="InterPro" id="IPR039425">
    <property type="entry name" value="RNA_pol_sigma-70-like"/>
</dbReference>
<dbReference type="Pfam" id="PF04542">
    <property type="entry name" value="Sigma70_r2"/>
    <property type="match status" value="1"/>
</dbReference>
<dbReference type="SUPFAM" id="SSF88946">
    <property type="entry name" value="Sigma2 domain of RNA polymerase sigma factors"/>
    <property type="match status" value="1"/>
</dbReference>
<dbReference type="PANTHER" id="PTHR43133">
    <property type="entry name" value="RNA POLYMERASE ECF-TYPE SIGMA FACTO"/>
    <property type="match status" value="1"/>
</dbReference>
<evidence type="ECO:0000256" key="4">
    <source>
        <dbReference type="ARBA" id="ARBA00023163"/>
    </source>
</evidence>
<evidence type="ECO:0000256" key="2">
    <source>
        <dbReference type="ARBA" id="ARBA00023015"/>
    </source>
</evidence>
<dbReference type="Gene3D" id="1.10.10.10">
    <property type="entry name" value="Winged helix-like DNA-binding domain superfamily/Winged helix DNA-binding domain"/>
    <property type="match status" value="1"/>
</dbReference>
<keyword evidence="2" id="KW-0805">Transcription regulation</keyword>
<protein>
    <submittedName>
        <fullName evidence="7">RNA polymerase sigma factor</fullName>
    </submittedName>
</protein>
<sequence>MSFSQYEFIEIYDTYHTALYRYILVRCSQVAVAQDLTSETFYRVWNYCSRNPDKKPKNMRAYLYTVGSNVVADYFKKNRPIFSLDDEQAQQLVQNVARVESYHSRERAGEFTHIYKALRKLPMEYSEIIILRYIQDLPYADIAVIMDKSEGALRVLHSRAMKELRSLLRT</sequence>
<dbReference type="NCBIfam" id="TIGR02937">
    <property type="entry name" value="sigma70-ECF"/>
    <property type="match status" value="1"/>
</dbReference>
<comment type="caution">
    <text evidence="7">The sequence shown here is derived from an EMBL/GenBank/DDBJ whole genome shotgun (WGS) entry which is preliminary data.</text>
</comment>
<evidence type="ECO:0000313" key="8">
    <source>
        <dbReference type="Proteomes" id="UP000449092"/>
    </source>
</evidence>
<gene>
    <name evidence="7" type="ORF">F4X82_02130</name>
</gene>
<dbReference type="InterPro" id="IPR036388">
    <property type="entry name" value="WH-like_DNA-bd_sf"/>
</dbReference>
<dbReference type="InterPro" id="IPR014284">
    <property type="entry name" value="RNA_pol_sigma-70_dom"/>
</dbReference>
<dbReference type="InterPro" id="IPR007627">
    <property type="entry name" value="RNA_pol_sigma70_r2"/>
</dbReference>
<evidence type="ECO:0000256" key="3">
    <source>
        <dbReference type="ARBA" id="ARBA00023082"/>
    </source>
</evidence>
<proteinExistence type="inferred from homology"/>
<dbReference type="GO" id="GO:0006352">
    <property type="term" value="P:DNA-templated transcription initiation"/>
    <property type="evidence" value="ECO:0007669"/>
    <property type="project" value="InterPro"/>
</dbReference>
<dbReference type="InterPro" id="IPR013249">
    <property type="entry name" value="RNA_pol_sigma70_r4_t2"/>
</dbReference>
<dbReference type="InterPro" id="IPR013325">
    <property type="entry name" value="RNA_pol_sigma_r2"/>
</dbReference>